<reference evidence="2" key="1">
    <citation type="submission" date="2019-08" db="EMBL/GenBank/DDBJ databases">
        <authorList>
            <person name="Kucharzyk K."/>
            <person name="Murdoch R.W."/>
            <person name="Higgins S."/>
            <person name="Loffler F."/>
        </authorList>
    </citation>
    <scope>NUCLEOTIDE SEQUENCE</scope>
</reference>
<dbReference type="AlphaFoldDB" id="A0A645BT31"/>
<evidence type="ECO:0000256" key="1">
    <source>
        <dbReference type="SAM" id="Phobius"/>
    </source>
</evidence>
<keyword evidence="1" id="KW-0472">Membrane</keyword>
<name>A0A645BT31_9ZZZZ</name>
<protein>
    <submittedName>
        <fullName evidence="2">Uncharacterized protein</fullName>
    </submittedName>
</protein>
<accession>A0A645BT31</accession>
<comment type="caution">
    <text evidence="2">The sequence shown here is derived from an EMBL/GenBank/DDBJ whole genome shotgun (WGS) entry which is preliminary data.</text>
</comment>
<keyword evidence="1" id="KW-0812">Transmembrane</keyword>
<proteinExistence type="predicted"/>
<gene>
    <name evidence="2" type="ORF">SDC9_115334</name>
</gene>
<dbReference type="EMBL" id="VSSQ01022237">
    <property type="protein sequence ID" value="MPM68402.1"/>
    <property type="molecule type" value="Genomic_DNA"/>
</dbReference>
<organism evidence="2">
    <name type="scientific">bioreactor metagenome</name>
    <dbReference type="NCBI Taxonomy" id="1076179"/>
    <lineage>
        <taxon>unclassified sequences</taxon>
        <taxon>metagenomes</taxon>
        <taxon>ecological metagenomes</taxon>
    </lineage>
</organism>
<keyword evidence="1" id="KW-1133">Transmembrane helix</keyword>
<feature type="transmembrane region" description="Helical" evidence="1">
    <location>
        <begin position="40"/>
        <end position="60"/>
    </location>
</feature>
<sequence length="72" mass="7964">MLSDVRSTKLPFKSSIMMEFFLTTVSVSVLDSILNTTIMLITNITILVSIIPVIVASVNLKKSFIVLILFVC</sequence>
<evidence type="ECO:0000313" key="2">
    <source>
        <dbReference type="EMBL" id="MPM68402.1"/>
    </source>
</evidence>
<feature type="transmembrane region" description="Helical" evidence="1">
    <location>
        <begin position="16"/>
        <end position="34"/>
    </location>
</feature>